<feature type="transmembrane region" description="Helical" evidence="1">
    <location>
        <begin position="20"/>
        <end position="42"/>
    </location>
</feature>
<gene>
    <name evidence="2" type="ordered locus">M301_0774</name>
</gene>
<organism evidence="2 3">
    <name type="scientific">Methylotenera versatilis (strain 301)</name>
    <dbReference type="NCBI Taxonomy" id="666681"/>
    <lineage>
        <taxon>Bacteria</taxon>
        <taxon>Pseudomonadati</taxon>
        <taxon>Pseudomonadota</taxon>
        <taxon>Betaproteobacteria</taxon>
        <taxon>Nitrosomonadales</taxon>
        <taxon>Methylophilaceae</taxon>
        <taxon>Methylotenera</taxon>
    </lineage>
</organism>
<reference evidence="2 3" key="2">
    <citation type="journal article" date="2011" name="J. Bacteriol.">
        <title>Genomes of three methylotrophs from a single niche uncover genetic and metabolic divergence of Methylophilaceae.</title>
        <authorList>
            <person name="Lapidus A."/>
            <person name="Clum A."/>
            <person name="Labutti K."/>
            <person name="Kaluzhnaya M.G."/>
            <person name="Lim S."/>
            <person name="Beck D.A."/>
            <person name="Glavina Del Rio T."/>
            <person name="Nolan M."/>
            <person name="Mavromatis K."/>
            <person name="Huntemann M."/>
            <person name="Lucas S."/>
            <person name="Lidstrom M.E."/>
            <person name="Ivanova N."/>
            <person name="Chistoserdova L."/>
        </authorList>
    </citation>
    <scope>NUCLEOTIDE SEQUENCE [LARGE SCALE GENOMIC DNA]</scope>
    <source>
        <strain evidence="2 3">301</strain>
    </source>
</reference>
<dbReference type="Pfam" id="PF13801">
    <property type="entry name" value="Metal_resist"/>
    <property type="match status" value="1"/>
</dbReference>
<name>D7DPB4_METV0</name>
<keyword evidence="1" id="KW-1133">Transmembrane helix</keyword>
<evidence type="ECO:0000313" key="3">
    <source>
        <dbReference type="Proteomes" id="UP000000383"/>
    </source>
</evidence>
<keyword evidence="3" id="KW-1185">Reference proteome</keyword>
<dbReference type="Proteomes" id="UP000000383">
    <property type="component" value="Chromosome"/>
</dbReference>
<reference evidence="3" key="1">
    <citation type="submission" date="2010-05" db="EMBL/GenBank/DDBJ databases">
        <title>Complete sequence of Methylotenera sp. 301.</title>
        <authorList>
            <person name="Lucas S."/>
            <person name="Copeland A."/>
            <person name="Lapidus A."/>
            <person name="Cheng J.-F."/>
            <person name="Bruce D."/>
            <person name="Goodwin L."/>
            <person name="Pitluck S."/>
            <person name="Clum A."/>
            <person name="Land M."/>
            <person name="Hauser L."/>
            <person name="Kyrpides N."/>
            <person name="Ivanova N."/>
            <person name="Chistoservova L."/>
            <person name="Kalyuzhnaya M."/>
            <person name="Woyke T."/>
        </authorList>
    </citation>
    <scope>NUCLEOTIDE SEQUENCE [LARGE SCALE GENOMIC DNA]</scope>
    <source>
        <strain evidence="3">301</strain>
    </source>
</reference>
<accession>D7DPB4</accession>
<dbReference type="InterPro" id="IPR025961">
    <property type="entry name" value="Metal_resist"/>
</dbReference>
<dbReference type="STRING" id="666681.M301_0774"/>
<sequence>MTGLRVNKIENKWLQSKWLIIASLLLNLFLIGSIAGGAYKLFENHQTGKVGQNALRYAAENLSLEQQRQFKKTLRQARREVRPLLATANEARTEVRKLIAAPSFDRQAVEVALAKTREADRAIRMKIEVTMLNYAETLSAEDRQKFADGLAKKGPLREPPIMMLKDN</sequence>
<evidence type="ECO:0000313" key="2">
    <source>
        <dbReference type="EMBL" id="ADI29158.1"/>
    </source>
</evidence>
<dbReference type="OrthoDB" id="8636739at2"/>
<dbReference type="AlphaFoldDB" id="D7DPB4"/>
<dbReference type="HOGENOM" id="CLU_108824_0_0_4"/>
<dbReference type="EMBL" id="CP002056">
    <property type="protein sequence ID" value="ADI29158.1"/>
    <property type="molecule type" value="Genomic_DNA"/>
</dbReference>
<dbReference type="Gene3D" id="1.20.120.1490">
    <property type="match status" value="1"/>
</dbReference>
<evidence type="ECO:0000256" key="1">
    <source>
        <dbReference type="SAM" id="Phobius"/>
    </source>
</evidence>
<keyword evidence="1" id="KW-0472">Membrane</keyword>
<keyword evidence="1" id="KW-0812">Transmembrane</keyword>
<proteinExistence type="predicted"/>
<dbReference type="KEGG" id="meh:M301_0774"/>
<dbReference type="RefSeq" id="WP_013147474.1">
    <property type="nucleotide sequence ID" value="NC_014207.1"/>
</dbReference>
<dbReference type="eggNOG" id="COG5612">
    <property type="taxonomic scope" value="Bacteria"/>
</dbReference>
<protein>
    <submittedName>
        <fullName evidence="2">Putative membrane-associated protein</fullName>
    </submittedName>
</protein>